<protein>
    <submittedName>
        <fullName evidence="1">Uncharacterized protein</fullName>
    </submittedName>
</protein>
<evidence type="ECO:0000313" key="2">
    <source>
        <dbReference type="Proteomes" id="UP001055879"/>
    </source>
</evidence>
<dbReference type="EMBL" id="CM042050">
    <property type="protein sequence ID" value="KAI3734661.1"/>
    <property type="molecule type" value="Genomic_DNA"/>
</dbReference>
<reference evidence="2" key="1">
    <citation type="journal article" date="2022" name="Mol. Ecol. Resour.">
        <title>The genomes of chicory, endive, great burdock and yacon provide insights into Asteraceae palaeo-polyploidization history and plant inulin production.</title>
        <authorList>
            <person name="Fan W."/>
            <person name="Wang S."/>
            <person name="Wang H."/>
            <person name="Wang A."/>
            <person name="Jiang F."/>
            <person name="Liu H."/>
            <person name="Zhao H."/>
            <person name="Xu D."/>
            <person name="Zhang Y."/>
        </authorList>
    </citation>
    <scope>NUCLEOTIDE SEQUENCE [LARGE SCALE GENOMIC DNA]</scope>
    <source>
        <strain evidence="2">cv. Niubang</strain>
    </source>
</reference>
<gene>
    <name evidence="1" type="ORF">L6452_14136</name>
</gene>
<accession>A0ACB9CK80</accession>
<keyword evidence="2" id="KW-1185">Reference proteome</keyword>
<dbReference type="Proteomes" id="UP001055879">
    <property type="component" value="Linkage Group LG04"/>
</dbReference>
<comment type="caution">
    <text evidence="1">The sequence shown here is derived from an EMBL/GenBank/DDBJ whole genome shotgun (WGS) entry which is preliminary data.</text>
</comment>
<name>A0ACB9CK80_ARCLA</name>
<reference evidence="1 2" key="2">
    <citation type="journal article" date="2022" name="Mol. Ecol. Resour.">
        <title>The genomes of chicory, endive, great burdock and yacon provide insights into Asteraceae paleo-polyploidization history and plant inulin production.</title>
        <authorList>
            <person name="Fan W."/>
            <person name="Wang S."/>
            <person name="Wang H."/>
            <person name="Wang A."/>
            <person name="Jiang F."/>
            <person name="Liu H."/>
            <person name="Zhao H."/>
            <person name="Xu D."/>
            <person name="Zhang Y."/>
        </authorList>
    </citation>
    <scope>NUCLEOTIDE SEQUENCE [LARGE SCALE GENOMIC DNA]</scope>
    <source>
        <strain evidence="2">cv. Niubang</strain>
    </source>
</reference>
<organism evidence="1 2">
    <name type="scientific">Arctium lappa</name>
    <name type="common">Greater burdock</name>
    <name type="synonym">Lappa major</name>
    <dbReference type="NCBI Taxonomy" id="4217"/>
    <lineage>
        <taxon>Eukaryota</taxon>
        <taxon>Viridiplantae</taxon>
        <taxon>Streptophyta</taxon>
        <taxon>Embryophyta</taxon>
        <taxon>Tracheophyta</taxon>
        <taxon>Spermatophyta</taxon>
        <taxon>Magnoliopsida</taxon>
        <taxon>eudicotyledons</taxon>
        <taxon>Gunneridae</taxon>
        <taxon>Pentapetalae</taxon>
        <taxon>asterids</taxon>
        <taxon>campanulids</taxon>
        <taxon>Asterales</taxon>
        <taxon>Asteraceae</taxon>
        <taxon>Carduoideae</taxon>
        <taxon>Cardueae</taxon>
        <taxon>Arctiinae</taxon>
        <taxon>Arctium</taxon>
    </lineage>
</organism>
<evidence type="ECO:0000313" key="1">
    <source>
        <dbReference type="EMBL" id="KAI3734661.1"/>
    </source>
</evidence>
<proteinExistence type="predicted"/>
<sequence length="116" mass="13356">MGGGGANGFGAWFLKAISRDSYEIMSKVVMLCWAIWKARNDKVWNHQSTYGSVVVRSSFCQYTQWIDAQYKESQMEGETLTNGELLWWSTLRMKDVVRVEREGEDEEDSVCVCVRV</sequence>